<evidence type="ECO:0000313" key="2">
    <source>
        <dbReference type="Proteomes" id="UP000319342"/>
    </source>
</evidence>
<proteinExistence type="predicted"/>
<dbReference type="EMBL" id="CP036290">
    <property type="protein sequence ID" value="QDU83861.1"/>
    <property type="molecule type" value="Genomic_DNA"/>
</dbReference>
<dbReference type="AlphaFoldDB" id="A0A518CXA8"/>
<sequence>MRTGDDEDAPAARSAGELALELGRRVECVVAVRYSRSREHAIRCERLRQIEGGVARVTFDLRLAAFFSSAPDAIVDDLARWLLHGRRSRGAHTRLMAWIDARWAAQAPRTIPAWARRTAGEHHDLEQLFAELRSARGGQALARLDPVPTIGWGRWPTRAPKRGLQLGSYEHERAWVRIHPVLDTQDVPDWFVRFVLFHECLHALVAQNRWDGGAHHGPIFRRLEAAHPDTARADAWQTENTSALVRRVRARFARR</sequence>
<gene>
    <name evidence="1" type="ORF">Pla163_09620</name>
</gene>
<evidence type="ECO:0000313" key="1">
    <source>
        <dbReference type="EMBL" id="QDU83861.1"/>
    </source>
</evidence>
<dbReference type="RefSeq" id="WP_145184331.1">
    <property type="nucleotide sequence ID" value="NZ_CP036290.1"/>
</dbReference>
<protein>
    <recommendedName>
        <fullName evidence="3">SprT-like family protein</fullName>
    </recommendedName>
</protein>
<accession>A0A518CXA8</accession>
<reference evidence="1 2" key="1">
    <citation type="submission" date="2019-02" db="EMBL/GenBank/DDBJ databases">
        <title>Deep-cultivation of Planctomycetes and their phenomic and genomic characterization uncovers novel biology.</title>
        <authorList>
            <person name="Wiegand S."/>
            <person name="Jogler M."/>
            <person name="Boedeker C."/>
            <person name="Pinto D."/>
            <person name="Vollmers J."/>
            <person name="Rivas-Marin E."/>
            <person name="Kohn T."/>
            <person name="Peeters S.H."/>
            <person name="Heuer A."/>
            <person name="Rast P."/>
            <person name="Oberbeckmann S."/>
            <person name="Bunk B."/>
            <person name="Jeske O."/>
            <person name="Meyerdierks A."/>
            <person name="Storesund J.E."/>
            <person name="Kallscheuer N."/>
            <person name="Luecker S."/>
            <person name="Lage O.M."/>
            <person name="Pohl T."/>
            <person name="Merkel B.J."/>
            <person name="Hornburger P."/>
            <person name="Mueller R.-W."/>
            <person name="Bruemmer F."/>
            <person name="Labrenz M."/>
            <person name="Spormann A.M."/>
            <person name="Op den Camp H."/>
            <person name="Overmann J."/>
            <person name="Amann R."/>
            <person name="Jetten M.S.M."/>
            <person name="Mascher T."/>
            <person name="Medema M.H."/>
            <person name="Devos D.P."/>
            <person name="Kaster A.-K."/>
            <person name="Ovreas L."/>
            <person name="Rohde M."/>
            <person name="Galperin M.Y."/>
            <person name="Jogler C."/>
        </authorList>
    </citation>
    <scope>NUCLEOTIDE SEQUENCE [LARGE SCALE GENOMIC DNA]</scope>
    <source>
        <strain evidence="1 2">Pla163</strain>
    </source>
</reference>
<keyword evidence="2" id="KW-1185">Reference proteome</keyword>
<dbReference type="OrthoDB" id="9796628at2"/>
<evidence type="ECO:0008006" key="3">
    <source>
        <dbReference type="Google" id="ProtNLM"/>
    </source>
</evidence>
<name>A0A518CXA8_9BACT</name>
<dbReference type="Proteomes" id="UP000319342">
    <property type="component" value="Chromosome"/>
</dbReference>
<organism evidence="1 2">
    <name type="scientific">Rohdeia mirabilis</name>
    <dbReference type="NCBI Taxonomy" id="2528008"/>
    <lineage>
        <taxon>Bacteria</taxon>
        <taxon>Pseudomonadati</taxon>
        <taxon>Planctomycetota</taxon>
        <taxon>Planctomycetia</taxon>
        <taxon>Planctomycetia incertae sedis</taxon>
        <taxon>Rohdeia</taxon>
    </lineage>
</organism>